<dbReference type="PRINTS" id="PR01186">
    <property type="entry name" value="INTEGRINB"/>
</dbReference>
<feature type="region of interest" description="Disordered" evidence="6">
    <location>
        <begin position="386"/>
        <end position="459"/>
    </location>
</feature>
<feature type="transmembrane region" description="Helical" evidence="7">
    <location>
        <begin position="330"/>
        <end position="355"/>
    </location>
</feature>
<sequence>MAALTLYNVSLTPSSPLFAYKPYRETDPAIGWNASYSESTVWPSIPPNTTYQPHYDGIPLGIPYRRTRVTGASVSLSFEGTGLIMCFTDGGASFHIDLDGTTPDPSAIAPGAGTQCQDSGAESILTLDGLTLRRHNATLTLTATPSSEFRFYGGGITLGMNTGGHAVNDTMVIDDLDTGWIYTPPRYPSIDGWFTKGNPNYYHQGASFECKYRSNYSASYTFDGAIGVLLHAVVWRDSRAFSILFDDEVYQMDATSHWMDNSTVFFAKGNLDPTVRHNLTLVNYSQDVPNCETLDEFGAPVERFCCQGIDSLTLLTASTDVPSSAAKPRLAPIIAGVVGGIVAVGIAAIVIALLIRRRRQREYHAPEMTEVDRESPTDYAARPAIFDGTAEPAPVKGTALRPTTSGVPSHSLKSTASPPPTTTSSSPPPTATSATYPTSTRGTGSPVPEHGTVWTESDPRVGYVIVQVAQASAARGTEAPPQYPGV</sequence>
<keyword evidence="10" id="KW-1185">Reference proteome</keyword>
<dbReference type="InterPro" id="IPR049328">
    <property type="entry name" value="TM_ErbB1"/>
</dbReference>
<dbReference type="STRING" id="1314781.A0A165CY51"/>
<dbReference type="InParanoid" id="A0A165CY51"/>
<keyword evidence="5" id="KW-0325">Glycoprotein</keyword>
<dbReference type="AlphaFoldDB" id="A0A165CY51"/>
<keyword evidence="1" id="KW-0597">Phosphoprotein</keyword>
<evidence type="ECO:0000313" key="10">
    <source>
        <dbReference type="Proteomes" id="UP000077266"/>
    </source>
</evidence>
<evidence type="ECO:0000313" key="9">
    <source>
        <dbReference type="EMBL" id="KZV83414.1"/>
    </source>
</evidence>
<accession>A0A165CY51</accession>
<keyword evidence="3" id="KW-0067">ATP-binding</keyword>
<evidence type="ECO:0000256" key="5">
    <source>
        <dbReference type="ARBA" id="ARBA00023180"/>
    </source>
</evidence>
<name>A0A165CY51_EXIGL</name>
<feature type="domain" description="Epidermal growth factor receptor-like transmembrane-juxtamembrane segment" evidence="8">
    <location>
        <begin position="333"/>
        <end position="362"/>
    </location>
</feature>
<keyword evidence="7" id="KW-1133">Transmembrane helix</keyword>
<evidence type="ECO:0000256" key="4">
    <source>
        <dbReference type="ARBA" id="ARBA00023157"/>
    </source>
</evidence>
<dbReference type="GO" id="GO:0005524">
    <property type="term" value="F:ATP binding"/>
    <property type="evidence" value="ECO:0007669"/>
    <property type="project" value="UniProtKB-KW"/>
</dbReference>
<evidence type="ECO:0000259" key="8">
    <source>
        <dbReference type="Pfam" id="PF21314"/>
    </source>
</evidence>
<dbReference type="EMBL" id="KV426272">
    <property type="protein sequence ID" value="KZV83414.1"/>
    <property type="molecule type" value="Genomic_DNA"/>
</dbReference>
<dbReference type="InterPro" id="IPR015812">
    <property type="entry name" value="Integrin_bsu"/>
</dbReference>
<reference evidence="9 10" key="1">
    <citation type="journal article" date="2016" name="Mol. Biol. Evol.">
        <title>Comparative Genomics of Early-Diverging Mushroom-Forming Fungi Provides Insights into the Origins of Lignocellulose Decay Capabilities.</title>
        <authorList>
            <person name="Nagy L.G."/>
            <person name="Riley R."/>
            <person name="Tritt A."/>
            <person name="Adam C."/>
            <person name="Daum C."/>
            <person name="Floudas D."/>
            <person name="Sun H."/>
            <person name="Yadav J.S."/>
            <person name="Pangilinan J."/>
            <person name="Larsson K.H."/>
            <person name="Matsuura K."/>
            <person name="Barry K."/>
            <person name="Labutti K."/>
            <person name="Kuo R."/>
            <person name="Ohm R.A."/>
            <person name="Bhattacharya S.S."/>
            <person name="Shirouzu T."/>
            <person name="Yoshinaga Y."/>
            <person name="Martin F.M."/>
            <person name="Grigoriev I.V."/>
            <person name="Hibbett D.S."/>
        </authorList>
    </citation>
    <scope>NUCLEOTIDE SEQUENCE [LARGE SCALE GENOMIC DNA]</scope>
    <source>
        <strain evidence="9 10">HHB12029</strain>
    </source>
</reference>
<keyword evidence="4" id="KW-1015">Disulfide bond</keyword>
<proteinExistence type="predicted"/>
<dbReference type="Pfam" id="PF21314">
    <property type="entry name" value="TM_ErbB1"/>
    <property type="match status" value="1"/>
</dbReference>
<gene>
    <name evidence="9" type="ORF">EXIGLDRAFT_728392</name>
</gene>
<evidence type="ECO:0000256" key="7">
    <source>
        <dbReference type="SAM" id="Phobius"/>
    </source>
</evidence>
<organism evidence="9 10">
    <name type="scientific">Exidia glandulosa HHB12029</name>
    <dbReference type="NCBI Taxonomy" id="1314781"/>
    <lineage>
        <taxon>Eukaryota</taxon>
        <taxon>Fungi</taxon>
        <taxon>Dikarya</taxon>
        <taxon>Basidiomycota</taxon>
        <taxon>Agaricomycotina</taxon>
        <taxon>Agaricomycetes</taxon>
        <taxon>Auriculariales</taxon>
        <taxon>Exidiaceae</taxon>
        <taxon>Exidia</taxon>
    </lineage>
</organism>
<feature type="compositionally biased region" description="Low complexity" evidence="6">
    <location>
        <begin position="431"/>
        <end position="440"/>
    </location>
</feature>
<protein>
    <recommendedName>
        <fullName evidence="8">Epidermal growth factor receptor-like transmembrane-juxtamembrane segment domain-containing protein</fullName>
    </recommendedName>
</protein>
<evidence type="ECO:0000256" key="6">
    <source>
        <dbReference type="SAM" id="MobiDB-lite"/>
    </source>
</evidence>
<dbReference type="OrthoDB" id="2576334at2759"/>
<evidence type="ECO:0000256" key="1">
    <source>
        <dbReference type="ARBA" id="ARBA00022553"/>
    </source>
</evidence>
<evidence type="ECO:0000256" key="2">
    <source>
        <dbReference type="ARBA" id="ARBA00022741"/>
    </source>
</evidence>
<dbReference type="Proteomes" id="UP000077266">
    <property type="component" value="Unassembled WGS sequence"/>
</dbReference>
<keyword evidence="7" id="KW-0812">Transmembrane</keyword>
<feature type="compositionally biased region" description="Pro residues" evidence="6">
    <location>
        <begin position="417"/>
        <end position="430"/>
    </location>
</feature>
<evidence type="ECO:0000256" key="3">
    <source>
        <dbReference type="ARBA" id="ARBA00022840"/>
    </source>
</evidence>
<feature type="compositionally biased region" description="Polar residues" evidence="6">
    <location>
        <begin position="401"/>
        <end position="413"/>
    </location>
</feature>
<keyword evidence="2" id="KW-0547">Nucleotide-binding</keyword>
<keyword evidence="7" id="KW-0472">Membrane</keyword>